<feature type="transmembrane region" description="Helical" evidence="1">
    <location>
        <begin position="7"/>
        <end position="24"/>
    </location>
</feature>
<dbReference type="EMBL" id="ML210276">
    <property type="protein sequence ID" value="TFK21158.1"/>
    <property type="molecule type" value="Genomic_DNA"/>
</dbReference>
<gene>
    <name evidence="2" type="ORF">FA15DRAFT_672783</name>
</gene>
<evidence type="ECO:0000313" key="3">
    <source>
        <dbReference type="Proteomes" id="UP000307440"/>
    </source>
</evidence>
<organism evidence="2 3">
    <name type="scientific">Coprinopsis marcescibilis</name>
    <name type="common">Agaric fungus</name>
    <name type="synonym">Psathyrella marcescibilis</name>
    <dbReference type="NCBI Taxonomy" id="230819"/>
    <lineage>
        <taxon>Eukaryota</taxon>
        <taxon>Fungi</taxon>
        <taxon>Dikarya</taxon>
        <taxon>Basidiomycota</taxon>
        <taxon>Agaricomycotina</taxon>
        <taxon>Agaricomycetes</taxon>
        <taxon>Agaricomycetidae</taxon>
        <taxon>Agaricales</taxon>
        <taxon>Agaricineae</taxon>
        <taxon>Psathyrellaceae</taxon>
        <taxon>Coprinopsis</taxon>
    </lineage>
</organism>
<proteinExistence type="predicted"/>
<keyword evidence="3" id="KW-1185">Reference proteome</keyword>
<evidence type="ECO:0000256" key="1">
    <source>
        <dbReference type="SAM" id="Phobius"/>
    </source>
</evidence>
<feature type="transmembrane region" description="Helical" evidence="1">
    <location>
        <begin position="44"/>
        <end position="67"/>
    </location>
</feature>
<accession>A0A5C3KZ16</accession>
<name>A0A5C3KZ16_COPMA</name>
<reference evidence="2 3" key="1">
    <citation type="journal article" date="2019" name="Nat. Ecol. Evol.">
        <title>Megaphylogeny resolves global patterns of mushroom evolution.</title>
        <authorList>
            <person name="Varga T."/>
            <person name="Krizsan K."/>
            <person name="Foldi C."/>
            <person name="Dima B."/>
            <person name="Sanchez-Garcia M."/>
            <person name="Sanchez-Ramirez S."/>
            <person name="Szollosi G.J."/>
            <person name="Szarkandi J.G."/>
            <person name="Papp V."/>
            <person name="Albert L."/>
            <person name="Andreopoulos W."/>
            <person name="Angelini C."/>
            <person name="Antonin V."/>
            <person name="Barry K.W."/>
            <person name="Bougher N.L."/>
            <person name="Buchanan P."/>
            <person name="Buyck B."/>
            <person name="Bense V."/>
            <person name="Catcheside P."/>
            <person name="Chovatia M."/>
            <person name="Cooper J."/>
            <person name="Damon W."/>
            <person name="Desjardin D."/>
            <person name="Finy P."/>
            <person name="Geml J."/>
            <person name="Haridas S."/>
            <person name="Hughes K."/>
            <person name="Justo A."/>
            <person name="Karasinski D."/>
            <person name="Kautmanova I."/>
            <person name="Kiss B."/>
            <person name="Kocsube S."/>
            <person name="Kotiranta H."/>
            <person name="LaButti K.M."/>
            <person name="Lechner B.E."/>
            <person name="Liimatainen K."/>
            <person name="Lipzen A."/>
            <person name="Lukacs Z."/>
            <person name="Mihaltcheva S."/>
            <person name="Morgado L.N."/>
            <person name="Niskanen T."/>
            <person name="Noordeloos M.E."/>
            <person name="Ohm R.A."/>
            <person name="Ortiz-Santana B."/>
            <person name="Ovrebo C."/>
            <person name="Racz N."/>
            <person name="Riley R."/>
            <person name="Savchenko A."/>
            <person name="Shiryaev A."/>
            <person name="Soop K."/>
            <person name="Spirin V."/>
            <person name="Szebenyi C."/>
            <person name="Tomsovsky M."/>
            <person name="Tulloss R.E."/>
            <person name="Uehling J."/>
            <person name="Grigoriev I.V."/>
            <person name="Vagvolgyi C."/>
            <person name="Papp T."/>
            <person name="Martin F.M."/>
            <person name="Miettinen O."/>
            <person name="Hibbett D.S."/>
            <person name="Nagy L.G."/>
        </authorList>
    </citation>
    <scope>NUCLEOTIDE SEQUENCE [LARGE SCALE GENOMIC DNA]</scope>
    <source>
        <strain evidence="2 3">CBS 121175</strain>
    </source>
</reference>
<evidence type="ECO:0000313" key="2">
    <source>
        <dbReference type="EMBL" id="TFK21158.1"/>
    </source>
</evidence>
<sequence length="108" mass="12021">MLAGPWIVFAAFVVGALLYALHNFDHIIVSMNGEFFYALDNSFIARFTAAFVAVNTLIAVVIEVLVYRHLKGQSTLEKQLGSNFVTRATWSLIVRTFIFTIFCLSAAV</sequence>
<dbReference type="AlphaFoldDB" id="A0A5C3KZ16"/>
<keyword evidence="1" id="KW-0812">Transmembrane</keyword>
<dbReference type="Proteomes" id="UP000307440">
    <property type="component" value="Unassembled WGS sequence"/>
</dbReference>
<keyword evidence="1" id="KW-0472">Membrane</keyword>
<protein>
    <submittedName>
        <fullName evidence="2">Uncharacterized protein</fullName>
    </submittedName>
</protein>
<keyword evidence="1" id="KW-1133">Transmembrane helix</keyword>